<dbReference type="SUPFAM" id="SSF51338">
    <property type="entry name" value="Composite domain of metallo-dependent hydrolases"/>
    <property type="match status" value="2"/>
</dbReference>
<dbReference type="PANTHER" id="PTHR43794">
    <property type="entry name" value="AMINOHYDROLASE SSNA-RELATED"/>
    <property type="match status" value="1"/>
</dbReference>
<organism evidence="3 4">
    <name type="scientific">Candidatus Blautia stercoripullorum</name>
    <dbReference type="NCBI Taxonomy" id="2838502"/>
    <lineage>
        <taxon>Bacteria</taxon>
        <taxon>Bacillati</taxon>
        <taxon>Bacillota</taxon>
        <taxon>Clostridia</taxon>
        <taxon>Lachnospirales</taxon>
        <taxon>Lachnospiraceae</taxon>
        <taxon>Blautia</taxon>
    </lineage>
</organism>
<evidence type="ECO:0000313" key="4">
    <source>
        <dbReference type="Proteomes" id="UP000823850"/>
    </source>
</evidence>
<dbReference type="Pfam" id="PF01979">
    <property type="entry name" value="Amidohydro_1"/>
    <property type="match status" value="1"/>
</dbReference>
<dbReference type="SUPFAM" id="SSF51556">
    <property type="entry name" value="Metallo-dependent hydrolases"/>
    <property type="match status" value="1"/>
</dbReference>
<dbReference type="Proteomes" id="UP000823850">
    <property type="component" value="Unassembled WGS sequence"/>
</dbReference>
<dbReference type="CDD" id="cd01298">
    <property type="entry name" value="ATZ_TRZ_like"/>
    <property type="match status" value="1"/>
</dbReference>
<dbReference type="EMBL" id="DWUX01000219">
    <property type="protein sequence ID" value="HJD40874.1"/>
    <property type="molecule type" value="Genomic_DNA"/>
</dbReference>
<dbReference type="Gene3D" id="2.30.40.10">
    <property type="entry name" value="Urease, subunit C, domain 1"/>
    <property type="match status" value="1"/>
</dbReference>
<sequence length="488" mass="54506">MPKEKCDKMQRILIEDADWILSMDQNKTRYHHADLVCEGNIIREIGKNLKSKYKSQGLTFSYILNARGKILLPGFVNAHMHTWQSLIRNFKATQGLRLEPWLTAMYEIYKDLQIEVAQAGAYVSLGECLKTGCTTSNDLWYPHPTGVKGLVEAEILVARELGIRFHPIRSYHSLPSAIVPEEMVETQEQILEDTEKLVKRYHDPDDLSMCWVGIGPSIAQYDAEEVLRSTIEFAEKYNVMVHGHLAESKSEYDFTMEQFGCSPVEWFRRNNLLGDRFYYAHCIHLDEQDIKVLAETGTGVVSCPVSNMYLSSGSCQVRNLMDAGVERIGLGVDGAASSNSSNMMEEMRVAYLLNRLTHEENACTSEDILYMATAGGAKALGRNDIGTLSPGKAADLTLLDWSSLSYAGGRNDPADCIVLSGDARMVDTVIVNGEVVVRKGHLLRINEEQKSAYADEISHELLQRASKHFPALQKEIISSVQESEGGAL</sequence>
<feature type="domain" description="Amidohydrolase-related" evidence="2">
    <location>
        <begin position="70"/>
        <end position="436"/>
    </location>
</feature>
<dbReference type="InterPro" id="IPR006680">
    <property type="entry name" value="Amidohydro-rel"/>
</dbReference>
<comment type="caution">
    <text evidence="3">The sequence shown here is derived from an EMBL/GenBank/DDBJ whole genome shotgun (WGS) entry which is preliminary data.</text>
</comment>
<name>A0A9D2RBG3_9FIRM</name>
<keyword evidence="1" id="KW-0378">Hydrolase</keyword>
<dbReference type="PANTHER" id="PTHR43794:SF11">
    <property type="entry name" value="AMIDOHYDROLASE-RELATED DOMAIN-CONTAINING PROTEIN"/>
    <property type="match status" value="1"/>
</dbReference>
<protein>
    <submittedName>
        <fullName evidence="3">Amidohydrolase family protein</fullName>
    </submittedName>
</protein>
<dbReference type="Gene3D" id="3.20.20.140">
    <property type="entry name" value="Metal-dependent hydrolases"/>
    <property type="match status" value="1"/>
</dbReference>
<reference evidence="3" key="2">
    <citation type="submission" date="2021-04" db="EMBL/GenBank/DDBJ databases">
        <authorList>
            <person name="Gilroy R."/>
        </authorList>
    </citation>
    <scope>NUCLEOTIDE SEQUENCE</scope>
    <source>
        <strain evidence="3">ChiW19-6364</strain>
    </source>
</reference>
<dbReference type="InterPro" id="IPR050287">
    <property type="entry name" value="MTA/SAH_deaminase"/>
</dbReference>
<dbReference type="InterPro" id="IPR011059">
    <property type="entry name" value="Metal-dep_hydrolase_composite"/>
</dbReference>
<proteinExistence type="predicted"/>
<dbReference type="InterPro" id="IPR032466">
    <property type="entry name" value="Metal_Hydrolase"/>
</dbReference>
<dbReference type="GO" id="GO:0016810">
    <property type="term" value="F:hydrolase activity, acting on carbon-nitrogen (but not peptide) bonds"/>
    <property type="evidence" value="ECO:0007669"/>
    <property type="project" value="InterPro"/>
</dbReference>
<reference evidence="3" key="1">
    <citation type="journal article" date="2021" name="PeerJ">
        <title>Extensive microbial diversity within the chicken gut microbiome revealed by metagenomics and culture.</title>
        <authorList>
            <person name="Gilroy R."/>
            <person name="Ravi A."/>
            <person name="Getino M."/>
            <person name="Pursley I."/>
            <person name="Horton D.L."/>
            <person name="Alikhan N.F."/>
            <person name="Baker D."/>
            <person name="Gharbi K."/>
            <person name="Hall N."/>
            <person name="Watson M."/>
            <person name="Adriaenssens E.M."/>
            <person name="Foster-Nyarko E."/>
            <person name="Jarju S."/>
            <person name="Secka A."/>
            <person name="Antonio M."/>
            <person name="Oren A."/>
            <person name="Chaudhuri R.R."/>
            <person name="La Ragione R."/>
            <person name="Hildebrand F."/>
            <person name="Pallen M.J."/>
        </authorList>
    </citation>
    <scope>NUCLEOTIDE SEQUENCE</scope>
    <source>
        <strain evidence="3">ChiW19-6364</strain>
    </source>
</reference>
<accession>A0A9D2RBG3</accession>
<evidence type="ECO:0000256" key="1">
    <source>
        <dbReference type="ARBA" id="ARBA00022801"/>
    </source>
</evidence>
<evidence type="ECO:0000259" key="2">
    <source>
        <dbReference type="Pfam" id="PF01979"/>
    </source>
</evidence>
<gene>
    <name evidence="3" type="ORF">H9913_12725</name>
</gene>
<evidence type="ECO:0000313" key="3">
    <source>
        <dbReference type="EMBL" id="HJD40874.1"/>
    </source>
</evidence>
<dbReference type="AlphaFoldDB" id="A0A9D2RBG3"/>